<dbReference type="PIRSF" id="PIRSF003113">
    <property type="entry name" value="BolA"/>
    <property type="match status" value="1"/>
</dbReference>
<evidence type="ECO:0000256" key="1">
    <source>
        <dbReference type="ARBA" id="ARBA00005578"/>
    </source>
</evidence>
<dbReference type="AlphaFoldDB" id="A0A378ZYP6"/>
<dbReference type="EMBL" id="UGSK01000001">
    <property type="protein sequence ID" value="SUB01661.1"/>
    <property type="molecule type" value="Genomic_DNA"/>
</dbReference>
<dbReference type="InterPro" id="IPR050961">
    <property type="entry name" value="BolA/IbaG_stress_morph_reg"/>
</dbReference>
<reference evidence="3 4" key="1">
    <citation type="submission" date="2018-06" db="EMBL/GenBank/DDBJ databases">
        <authorList>
            <consortium name="Pathogen Informatics"/>
            <person name="Doyle S."/>
        </authorList>
    </citation>
    <scope>NUCLEOTIDE SEQUENCE [LARGE SCALE GENOMIC DNA]</scope>
    <source>
        <strain evidence="3 4">NCTC13350</strain>
    </source>
</reference>
<dbReference type="PANTHER" id="PTHR46229:SF2">
    <property type="entry name" value="BOLA-LIKE PROTEIN 1"/>
    <property type="match status" value="1"/>
</dbReference>
<dbReference type="PANTHER" id="PTHR46229">
    <property type="entry name" value="BOLA TRANSCRIPTION REGULATOR"/>
    <property type="match status" value="1"/>
</dbReference>
<dbReference type="SUPFAM" id="SSF82657">
    <property type="entry name" value="BolA-like"/>
    <property type="match status" value="1"/>
</dbReference>
<evidence type="ECO:0000313" key="4">
    <source>
        <dbReference type="Proteomes" id="UP000255000"/>
    </source>
</evidence>
<organism evidence="3 4">
    <name type="scientific">Pannonibacter phragmitetus</name>
    <dbReference type="NCBI Taxonomy" id="121719"/>
    <lineage>
        <taxon>Bacteria</taxon>
        <taxon>Pseudomonadati</taxon>
        <taxon>Pseudomonadota</taxon>
        <taxon>Alphaproteobacteria</taxon>
        <taxon>Hyphomicrobiales</taxon>
        <taxon>Stappiaceae</taxon>
        <taxon>Pannonibacter</taxon>
    </lineage>
</organism>
<comment type="similarity">
    <text evidence="1 2">Belongs to the BolA/IbaG family.</text>
</comment>
<dbReference type="Pfam" id="PF01722">
    <property type="entry name" value="BolA"/>
    <property type="match status" value="1"/>
</dbReference>
<gene>
    <name evidence="3" type="primary">bolA_1</name>
    <name evidence="3" type="ORF">NCTC13350_02605</name>
</gene>
<dbReference type="OrthoDB" id="9796738at2"/>
<dbReference type="Gene3D" id="3.30.300.90">
    <property type="entry name" value="BolA-like"/>
    <property type="match status" value="1"/>
</dbReference>
<name>A0A378ZYP6_9HYPH</name>
<dbReference type="Proteomes" id="UP000255000">
    <property type="component" value="Unassembled WGS sequence"/>
</dbReference>
<dbReference type="InterPro" id="IPR002634">
    <property type="entry name" value="BolA"/>
</dbReference>
<evidence type="ECO:0000256" key="2">
    <source>
        <dbReference type="RuleBase" id="RU003860"/>
    </source>
</evidence>
<accession>A0A378ZYP6</accession>
<sequence>MPMDANEIITLIKAALPDATVDVRDLAGDGDHYAANVVSESFRGKSRVQQHQMVYQALKGNMGGTLHALALQTSAPD</sequence>
<proteinExistence type="inferred from homology"/>
<dbReference type="RefSeq" id="WP_019964615.1">
    <property type="nucleotide sequence ID" value="NZ_UGSK01000001.1"/>
</dbReference>
<dbReference type="InterPro" id="IPR036065">
    <property type="entry name" value="BolA-like_sf"/>
</dbReference>
<evidence type="ECO:0000313" key="3">
    <source>
        <dbReference type="EMBL" id="SUB01661.1"/>
    </source>
</evidence>
<protein>
    <submittedName>
        <fullName evidence="3">Transcriptional regulator BolA</fullName>
    </submittedName>
</protein>